<name>A0A2U9PUY7_MYCSE</name>
<reference evidence="2 3" key="1">
    <citation type="journal article" date="2013" name="Genome Announc.">
        <title>Draft genome sequence of MKD8, a conjugal recipient Mycobacterium smegmatis strain.</title>
        <authorList>
            <person name="Gray T.A."/>
            <person name="Palumbo M.J."/>
            <person name="Derbyshire K.M."/>
        </authorList>
    </citation>
    <scope>NUCLEOTIDE SEQUENCE [LARGE SCALE GENOMIC DNA]</scope>
    <source>
        <strain evidence="2 3">MKD8</strain>
    </source>
</reference>
<evidence type="ECO:0000313" key="2">
    <source>
        <dbReference type="EMBL" id="AWT55602.1"/>
    </source>
</evidence>
<accession>A0A2U9PUY7</accession>
<dbReference type="Proteomes" id="UP000011200">
    <property type="component" value="Chromosome"/>
</dbReference>
<gene>
    <name evidence="2" type="ORF">D806_046440</name>
</gene>
<dbReference type="PANTHER" id="PTHR36836">
    <property type="entry name" value="COLANIC ACID BIOSYNTHESIS PROTEIN WCAK"/>
    <property type="match status" value="1"/>
</dbReference>
<sequence>MSLNRATDNRATAATVRPLVGYLGWHGRGNLGDDAIYDAVCAQLPGAGFVDLPVLPGERLRAVVSGRNRLLRRSAQVIGGGTLLGTRYFRPLVARGLKLTATRGSYAIGAGVEDPAYPRTQNASGPDELRRWIPLLSRFRVVSVRGPRSAQLLADAGLEVTVAGDPALLLDRPQVVPQDGVIGLNLGFGDDDLWGRDPAGVADVISGAVRELSARGFRFVGILMNGADRRWTEQALAGTGARIVAPVDAAGAAAELAGCSAVIVSRLHAGILAALSQTPVISLEYQPKCRDFALSIDDERSLLRTDALSVSAVVERVLATLDDAAAIREKTRAAVDVLRARLDAQYDVLRAELGPHAS</sequence>
<feature type="domain" description="Polysaccharide pyruvyl transferase" evidence="1">
    <location>
        <begin position="30"/>
        <end position="286"/>
    </location>
</feature>
<organism evidence="2 3">
    <name type="scientific">Mycolicibacterium smegmatis (strain MKD8)</name>
    <name type="common">Mycobacterium smegmatis</name>
    <dbReference type="NCBI Taxonomy" id="1214915"/>
    <lineage>
        <taxon>Bacteria</taxon>
        <taxon>Bacillati</taxon>
        <taxon>Actinomycetota</taxon>
        <taxon>Actinomycetes</taxon>
        <taxon>Mycobacteriales</taxon>
        <taxon>Mycobacteriaceae</taxon>
        <taxon>Mycolicibacterium</taxon>
    </lineage>
</organism>
<dbReference type="AlphaFoldDB" id="A0A2U9PUY7"/>
<dbReference type="PANTHER" id="PTHR36836:SF1">
    <property type="entry name" value="COLANIC ACID BIOSYNTHESIS PROTEIN WCAK"/>
    <property type="match status" value="1"/>
</dbReference>
<dbReference type="EMBL" id="CP027541">
    <property type="protein sequence ID" value="AWT55602.1"/>
    <property type="molecule type" value="Genomic_DNA"/>
</dbReference>
<evidence type="ECO:0000313" key="3">
    <source>
        <dbReference type="Proteomes" id="UP000011200"/>
    </source>
</evidence>
<dbReference type="Pfam" id="PF04230">
    <property type="entry name" value="PS_pyruv_trans"/>
    <property type="match status" value="1"/>
</dbReference>
<protein>
    <recommendedName>
        <fullName evidence="1">Polysaccharide pyruvyl transferase domain-containing protein</fullName>
    </recommendedName>
</protein>
<proteinExistence type="predicted"/>
<reference evidence="3" key="2">
    <citation type="submission" date="2018-03" db="EMBL/GenBank/DDBJ databases">
        <authorList>
            <person name="Derbyshire K."/>
            <person name="Gray T.A."/>
            <person name="Champion M."/>
        </authorList>
    </citation>
    <scope>NUCLEOTIDE SEQUENCE [LARGE SCALE GENOMIC DNA]</scope>
    <source>
        <strain evidence="3">MKD8</strain>
    </source>
</reference>
<dbReference type="InterPro" id="IPR007345">
    <property type="entry name" value="Polysacch_pyruvyl_Trfase"/>
</dbReference>
<evidence type="ECO:0000259" key="1">
    <source>
        <dbReference type="Pfam" id="PF04230"/>
    </source>
</evidence>